<dbReference type="Proteomes" id="UP000199103">
    <property type="component" value="Chromosome I"/>
</dbReference>
<evidence type="ECO:0000259" key="1">
    <source>
        <dbReference type="Pfam" id="PF01636"/>
    </source>
</evidence>
<organism evidence="2 3">
    <name type="scientific">Microlunatus soli</name>
    <dbReference type="NCBI Taxonomy" id="630515"/>
    <lineage>
        <taxon>Bacteria</taxon>
        <taxon>Bacillati</taxon>
        <taxon>Actinomycetota</taxon>
        <taxon>Actinomycetes</taxon>
        <taxon>Propionibacteriales</taxon>
        <taxon>Propionibacteriaceae</taxon>
        <taxon>Microlunatus</taxon>
    </lineage>
</organism>
<dbReference type="Pfam" id="PF01636">
    <property type="entry name" value="APH"/>
    <property type="match status" value="1"/>
</dbReference>
<keyword evidence="2" id="KW-0418">Kinase</keyword>
<name>A0A1H1YG63_9ACTN</name>
<dbReference type="PANTHER" id="PTHR21310">
    <property type="entry name" value="AMINOGLYCOSIDE PHOSPHOTRANSFERASE-RELATED-RELATED"/>
    <property type="match status" value="1"/>
</dbReference>
<protein>
    <submittedName>
        <fullName evidence="2">Predicted kinase, aminoglycoside phosphotransferase (APT) family</fullName>
    </submittedName>
</protein>
<keyword evidence="3" id="KW-1185">Reference proteome</keyword>
<dbReference type="AlphaFoldDB" id="A0A1H1YG63"/>
<dbReference type="EMBL" id="LT629772">
    <property type="protein sequence ID" value="SDT20269.1"/>
    <property type="molecule type" value="Genomic_DNA"/>
</dbReference>
<sequence length="322" mass="34710">MSVVTAEIGRRPRTTGTIIVAVSDQPQTPRPIVESVLRSVCAADVERLTPLSGGGMNESYRAVLHQHPPVVVRIARQPVPWFIDEAELMTRAAGAGVPIAEVLGLEQHRHNGQLLSFSVQRFVPGRSMDDVLPGLPPTDRERLVVDGGELLARVHSVAASRGLRHVPEAPDAAALARAVRIVAEQFGPDAAAIVRRGADFLADQVINLPTPSDALAHGDFMPKNLLVDRGAIVGVIDWEFAGPASPAFDLARWEVSAGPLVHDRTDLLRRGYARVADPERAAAGLVPVFAVDWALEKLGWQNPAGPPYLRRCVEVIDRYAPG</sequence>
<keyword evidence="2" id="KW-0808">Transferase</keyword>
<proteinExistence type="predicted"/>
<dbReference type="OrthoDB" id="236897at2"/>
<accession>A0A1H1YG63</accession>
<dbReference type="SUPFAM" id="SSF56112">
    <property type="entry name" value="Protein kinase-like (PK-like)"/>
    <property type="match status" value="1"/>
</dbReference>
<feature type="domain" description="Aminoglycoside phosphotransferase" evidence="1">
    <location>
        <begin position="48"/>
        <end position="252"/>
    </location>
</feature>
<evidence type="ECO:0000313" key="3">
    <source>
        <dbReference type="Proteomes" id="UP000199103"/>
    </source>
</evidence>
<dbReference type="InterPro" id="IPR002575">
    <property type="entry name" value="Aminoglycoside_PTrfase"/>
</dbReference>
<evidence type="ECO:0000313" key="2">
    <source>
        <dbReference type="EMBL" id="SDT20269.1"/>
    </source>
</evidence>
<dbReference type="Gene3D" id="3.90.1200.10">
    <property type="match status" value="1"/>
</dbReference>
<reference evidence="2 3" key="1">
    <citation type="submission" date="2016-10" db="EMBL/GenBank/DDBJ databases">
        <authorList>
            <person name="de Groot N.N."/>
        </authorList>
    </citation>
    <scope>NUCLEOTIDE SEQUENCE [LARGE SCALE GENOMIC DNA]</scope>
    <source>
        <strain evidence="2 3">DSM 21800</strain>
    </source>
</reference>
<gene>
    <name evidence="2" type="ORF">SAMN04489812_4556</name>
</gene>
<dbReference type="STRING" id="630515.SAMN04489812_4556"/>
<dbReference type="GO" id="GO:0016301">
    <property type="term" value="F:kinase activity"/>
    <property type="evidence" value="ECO:0007669"/>
    <property type="project" value="UniProtKB-KW"/>
</dbReference>
<dbReference type="InterPro" id="IPR051678">
    <property type="entry name" value="AGP_Transferase"/>
</dbReference>
<dbReference type="InterPro" id="IPR011009">
    <property type="entry name" value="Kinase-like_dom_sf"/>
</dbReference>